<keyword evidence="2" id="KW-0158">Chromosome</keyword>
<dbReference type="Pfam" id="PF00023">
    <property type="entry name" value="Ank"/>
    <property type="match status" value="1"/>
</dbReference>
<dbReference type="InterPro" id="IPR036770">
    <property type="entry name" value="Ankyrin_rpt-contain_sf"/>
</dbReference>
<evidence type="ECO:0000256" key="1">
    <source>
        <dbReference type="ARBA" id="ARBA00004286"/>
    </source>
</evidence>
<dbReference type="GO" id="GO:0032259">
    <property type="term" value="P:methylation"/>
    <property type="evidence" value="ECO:0007669"/>
    <property type="project" value="UniProtKB-KW"/>
</dbReference>
<protein>
    <recommendedName>
        <fullName evidence="12">Histone-lysine N-methyltransferase EHMT1</fullName>
    </recommendedName>
</protein>
<feature type="repeat" description="ANK" evidence="6">
    <location>
        <begin position="901"/>
        <end position="933"/>
    </location>
</feature>
<feature type="region of interest" description="Disordered" evidence="7">
    <location>
        <begin position="1"/>
        <end position="412"/>
    </location>
</feature>
<feature type="compositionally biased region" description="Low complexity" evidence="7">
    <location>
        <begin position="184"/>
        <end position="206"/>
    </location>
</feature>
<evidence type="ECO:0000259" key="9">
    <source>
        <dbReference type="PROSITE" id="PS50867"/>
    </source>
</evidence>
<feature type="compositionally biased region" description="Polar residues" evidence="7">
    <location>
        <begin position="99"/>
        <end position="110"/>
    </location>
</feature>
<keyword evidence="11" id="KW-1185">Reference proteome</keyword>
<name>A0A9Q1DAF8_CONCO</name>
<comment type="caution">
    <text evidence="10">The sequence shown here is derived from an EMBL/GenBank/DDBJ whole genome shotgun (WGS) entry which is preliminary data.</text>
</comment>
<dbReference type="PROSITE" id="PS50867">
    <property type="entry name" value="PRE_SET"/>
    <property type="match status" value="1"/>
</dbReference>
<dbReference type="Gene3D" id="2.170.270.10">
    <property type="entry name" value="SET domain"/>
    <property type="match status" value="1"/>
</dbReference>
<feature type="compositionally biased region" description="Polar residues" evidence="7">
    <location>
        <begin position="1252"/>
        <end position="1263"/>
    </location>
</feature>
<feature type="compositionally biased region" description="Polar residues" evidence="7">
    <location>
        <begin position="307"/>
        <end position="324"/>
    </location>
</feature>
<dbReference type="SMART" id="SM00468">
    <property type="entry name" value="PreSET"/>
    <property type="match status" value="1"/>
</dbReference>
<evidence type="ECO:0000256" key="7">
    <source>
        <dbReference type="SAM" id="MobiDB-lite"/>
    </source>
</evidence>
<dbReference type="PROSITE" id="PS50088">
    <property type="entry name" value="ANK_REPEAT"/>
    <property type="match status" value="6"/>
</dbReference>
<proteinExistence type="predicted"/>
<dbReference type="GO" id="GO:0000122">
    <property type="term" value="P:negative regulation of transcription by RNA polymerase II"/>
    <property type="evidence" value="ECO:0007669"/>
    <property type="project" value="TreeGrafter"/>
</dbReference>
<dbReference type="SMART" id="SM00248">
    <property type="entry name" value="ANK"/>
    <property type="match status" value="6"/>
</dbReference>
<evidence type="ECO:0000313" key="11">
    <source>
        <dbReference type="Proteomes" id="UP001152803"/>
    </source>
</evidence>
<dbReference type="GO" id="GO:0008270">
    <property type="term" value="F:zinc ion binding"/>
    <property type="evidence" value="ECO:0007669"/>
    <property type="project" value="InterPro"/>
</dbReference>
<evidence type="ECO:0000313" key="10">
    <source>
        <dbReference type="EMBL" id="KAJ8263389.1"/>
    </source>
</evidence>
<feature type="region of interest" description="Disordered" evidence="7">
    <location>
        <begin position="1233"/>
        <end position="1263"/>
    </location>
</feature>
<dbReference type="GO" id="GO:0046974">
    <property type="term" value="F:histone H3K9 methyltransferase activity"/>
    <property type="evidence" value="ECO:0007669"/>
    <property type="project" value="TreeGrafter"/>
</dbReference>
<feature type="compositionally biased region" description="Polar residues" evidence="7">
    <location>
        <begin position="646"/>
        <end position="664"/>
    </location>
</feature>
<dbReference type="GO" id="GO:0002039">
    <property type="term" value="F:p53 binding"/>
    <property type="evidence" value="ECO:0007669"/>
    <property type="project" value="InterPro"/>
</dbReference>
<feature type="repeat" description="ANK" evidence="6">
    <location>
        <begin position="768"/>
        <end position="800"/>
    </location>
</feature>
<sequence>MKEPSRTREQGECKVSVARQGDASGRDTDAEGSSESLEVLKDPQSADPRPAAGESGDPPHDSAACSNGLDLSKRHRGAPPRRTSASPSDPSLVGPSSEALPSTTPAQTQHPGPGGVGSGAGEEASSEVKNGTRDPLPPSAIHRARKTMAKSASIQTVLQILSREQKESNSEQEERRSPPESERPQQTPHSQPQPSSHSQIQPSSSPDDPPVPPAILARPPAATAVTRKKRRKMGTYSLVPRKRPKTLKQRSLLDMFKDNGPTLAIAQESPQVNGERVENEYEEESEVSEEEGPQAADRPGTGAEAASVTSREGGTAAENQTQGEGQEWEKSGDDGEVEADDSDLSPESGLKKRSKKKGQGDDPRPFRKCKPKRNAKAQDLPEAHSEEGINNGSTEPEAQAEAGMNTGSTEPEVQTEAGINNGFIEPESQAEADIHNGYTELPLDSLDLKAQEELFSAQQEGECAGEEISETDTGQELPLCSCRMETPRRREILSMVRRRCMATENTDGQLSRCQNAAVKHEMMRPSNAVSLLVLCEVHRAGMVQHQCCPGCGFFCRAGTFMECQPGRNISHRFHADCASMMRGQSFCPHCGEDAGKAQEVTVAKADTTSTVPLHLGPDTPGPLEGKADTTSGGPPCLQLSGEEITEGTSPSPSETPNVSPSPCGSQMGALALVGGLEPAKESLENILLALDAEKPKKLRFHPKQLYLSAKQGEIQKVLLMLVDGLDPNFKMENQSRRTPLHVAAQAGHREICHILLQAGANLDMCDGDQRTSLMLACENNHLETVKYLLRAGAITSHKDLDGSTCLHLAAKMGQYSVVQHLLSTGLIDINCQDDGGWTPIIWATEYKHVDQVKLLLSRGADINIRDKEENTCLHWAAFSGSVDIGQMLLDARCDLNAVNIHGDSPLHIAARENRLECVMLFLSRGANVNLKNQEGETPLECCIHGSKVWADLLTNKKLREAGSIHGNHRERVLNRDISQGYERIPVPCVNGVDSEPCPEDFKYIPESCVTSPMNIDRNITHLQYCACKDDCSSNSCMCGQLSLHCWYDKDGRLLREFSWEEPPLIFECNHACSCWRSCKNRVVQNGLRTCLQLYRTRKMGWGVRALQDIPQGTFVCEYVGEIISDAEADVRENDSYLFSLDSKVGDMHCIDARFYGNVSRFINHMCEPNLVPIRVFTIHQDLRFPHVAFFACRHISAGDELGFDYGDHFWEIKSKHFNCQCGSLKCRHNEASSAQRQADSTPEGKQLGALPDTSSSAILSSPC</sequence>
<evidence type="ECO:0000256" key="2">
    <source>
        <dbReference type="ARBA" id="ARBA00022454"/>
    </source>
</evidence>
<dbReference type="SMART" id="SM00317">
    <property type="entry name" value="SET"/>
    <property type="match status" value="1"/>
</dbReference>
<feature type="domain" description="Pre-SET" evidence="9">
    <location>
        <begin position="1023"/>
        <end position="1086"/>
    </location>
</feature>
<keyword evidence="4" id="KW-0949">S-adenosyl-L-methionine</keyword>
<feature type="compositionally biased region" description="Low complexity" evidence="7">
    <location>
        <begin position="214"/>
        <end position="224"/>
    </location>
</feature>
<evidence type="ECO:0000256" key="6">
    <source>
        <dbReference type="PROSITE-ProRule" id="PRU00023"/>
    </source>
</evidence>
<dbReference type="Proteomes" id="UP001152803">
    <property type="component" value="Unassembled WGS sequence"/>
</dbReference>
<dbReference type="InterPro" id="IPR046341">
    <property type="entry name" value="SET_dom_sf"/>
</dbReference>
<feature type="repeat" description="ANK" evidence="6">
    <location>
        <begin position="735"/>
        <end position="767"/>
    </location>
</feature>
<feature type="compositionally biased region" description="Acidic residues" evidence="7">
    <location>
        <begin position="280"/>
        <end position="292"/>
    </location>
</feature>
<dbReference type="FunFam" id="2.170.270.10:FF:000005">
    <property type="entry name" value="Euchromatic histone-lysine N-methyltransferase 2"/>
    <property type="match status" value="1"/>
</dbReference>
<dbReference type="InterPro" id="IPR043550">
    <property type="entry name" value="EHMT1/EHMT2"/>
</dbReference>
<dbReference type="PROSITE" id="PS50297">
    <property type="entry name" value="ANK_REP_REGION"/>
    <property type="match status" value="5"/>
</dbReference>
<feature type="compositionally biased region" description="Polar residues" evidence="7">
    <location>
        <begin position="150"/>
        <end position="159"/>
    </location>
</feature>
<evidence type="ECO:0000256" key="4">
    <source>
        <dbReference type="ARBA" id="ARBA00022691"/>
    </source>
</evidence>
<dbReference type="OrthoDB" id="5792673at2759"/>
<dbReference type="EMBL" id="JAFJMO010000011">
    <property type="protein sequence ID" value="KAJ8263389.1"/>
    <property type="molecule type" value="Genomic_DNA"/>
</dbReference>
<dbReference type="Pfam" id="PF00856">
    <property type="entry name" value="SET"/>
    <property type="match status" value="1"/>
</dbReference>
<dbReference type="Gene3D" id="1.25.40.20">
    <property type="entry name" value="Ankyrin repeat-containing domain"/>
    <property type="match status" value="1"/>
</dbReference>
<feature type="compositionally biased region" description="Basic residues" evidence="7">
    <location>
        <begin position="366"/>
        <end position="375"/>
    </location>
</feature>
<comment type="subcellular location">
    <subcellularLocation>
        <location evidence="1">Chromosome</location>
    </subcellularLocation>
</comment>
<evidence type="ECO:0000259" key="8">
    <source>
        <dbReference type="PROSITE" id="PS50280"/>
    </source>
</evidence>
<keyword evidence="3" id="KW-0489">Methyltransferase</keyword>
<dbReference type="PANTHER" id="PTHR46307:SF2">
    <property type="entry name" value="HISTONE-LYSINE N-METHYLTRANSFERASE EHMT1"/>
    <property type="match status" value="1"/>
</dbReference>
<dbReference type="InterPro" id="IPR007728">
    <property type="entry name" value="Pre-SET_dom"/>
</dbReference>
<feature type="compositionally biased region" description="Basic and acidic residues" evidence="7">
    <location>
        <begin position="163"/>
        <end position="183"/>
    </location>
</feature>
<feature type="compositionally biased region" description="Basic and acidic residues" evidence="7">
    <location>
        <begin position="1"/>
        <end position="12"/>
    </location>
</feature>
<keyword evidence="5" id="KW-0156">Chromatin regulator</keyword>
<dbReference type="InterPro" id="IPR001214">
    <property type="entry name" value="SET_dom"/>
</dbReference>
<feature type="domain" description="SET" evidence="8">
    <location>
        <begin position="1089"/>
        <end position="1206"/>
    </location>
</feature>
<feature type="compositionally biased region" description="Acidic residues" evidence="7">
    <location>
        <begin position="334"/>
        <end position="344"/>
    </location>
</feature>
<dbReference type="InterPro" id="IPR047762">
    <property type="entry name" value="EHMT_CRR"/>
</dbReference>
<reference evidence="10" key="1">
    <citation type="journal article" date="2023" name="Science">
        <title>Genome structures resolve the early diversification of teleost fishes.</title>
        <authorList>
            <person name="Parey E."/>
            <person name="Louis A."/>
            <person name="Montfort J."/>
            <person name="Bouchez O."/>
            <person name="Roques C."/>
            <person name="Iampietro C."/>
            <person name="Lluch J."/>
            <person name="Castinel A."/>
            <person name="Donnadieu C."/>
            <person name="Desvignes T."/>
            <person name="Floi Bucao C."/>
            <person name="Jouanno E."/>
            <person name="Wen M."/>
            <person name="Mejri S."/>
            <person name="Dirks R."/>
            <person name="Jansen H."/>
            <person name="Henkel C."/>
            <person name="Chen W.J."/>
            <person name="Zahm M."/>
            <person name="Cabau C."/>
            <person name="Klopp C."/>
            <person name="Thompson A.W."/>
            <person name="Robinson-Rechavi M."/>
            <person name="Braasch I."/>
            <person name="Lecointre G."/>
            <person name="Bobe J."/>
            <person name="Postlethwait J.H."/>
            <person name="Berthelot C."/>
            <person name="Roest Crollius H."/>
            <person name="Guiguen Y."/>
        </authorList>
    </citation>
    <scope>NUCLEOTIDE SEQUENCE</scope>
    <source>
        <strain evidence="10">Concon-B</strain>
    </source>
</reference>
<dbReference type="InterPro" id="IPR002110">
    <property type="entry name" value="Ankyrin_rpt"/>
</dbReference>
<feature type="repeat" description="ANK" evidence="6">
    <location>
        <begin position="835"/>
        <end position="867"/>
    </location>
</feature>
<accession>A0A9Q1DAF8</accession>
<dbReference type="Pfam" id="PF12796">
    <property type="entry name" value="Ank_2"/>
    <property type="match status" value="2"/>
</dbReference>
<dbReference type="GO" id="GO:0005634">
    <property type="term" value="C:nucleus"/>
    <property type="evidence" value="ECO:0007669"/>
    <property type="project" value="InterPro"/>
</dbReference>
<evidence type="ECO:0000256" key="3">
    <source>
        <dbReference type="ARBA" id="ARBA00022603"/>
    </source>
</evidence>
<dbReference type="SUPFAM" id="SSF48403">
    <property type="entry name" value="Ankyrin repeat"/>
    <property type="match status" value="1"/>
</dbReference>
<keyword evidence="3" id="KW-0808">Transferase</keyword>
<organism evidence="10 11">
    <name type="scientific">Conger conger</name>
    <name type="common">Conger eel</name>
    <name type="synonym">Muraena conger</name>
    <dbReference type="NCBI Taxonomy" id="82655"/>
    <lineage>
        <taxon>Eukaryota</taxon>
        <taxon>Metazoa</taxon>
        <taxon>Chordata</taxon>
        <taxon>Craniata</taxon>
        <taxon>Vertebrata</taxon>
        <taxon>Euteleostomi</taxon>
        <taxon>Actinopterygii</taxon>
        <taxon>Neopterygii</taxon>
        <taxon>Teleostei</taxon>
        <taxon>Anguilliformes</taxon>
        <taxon>Congridae</taxon>
        <taxon>Conger</taxon>
    </lineage>
</organism>
<dbReference type="PANTHER" id="PTHR46307">
    <property type="entry name" value="G9A, ISOFORM B"/>
    <property type="match status" value="1"/>
</dbReference>
<dbReference type="SUPFAM" id="SSF82199">
    <property type="entry name" value="SET domain"/>
    <property type="match status" value="1"/>
</dbReference>
<dbReference type="PRINTS" id="PR01415">
    <property type="entry name" value="ANKYRIN"/>
</dbReference>
<evidence type="ECO:0008006" key="12">
    <source>
        <dbReference type="Google" id="ProtNLM"/>
    </source>
</evidence>
<feature type="repeat" description="ANK" evidence="6">
    <location>
        <begin position="801"/>
        <end position="825"/>
    </location>
</feature>
<keyword evidence="6" id="KW-0040">ANK repeat</keyword>
<dbReference type="Pfam" id="PF05033">
    <property type="entry name" value="Pre-SET"/>
    <property type="match status" value="1"/>
</dbReference>
<feature type="repeat" description="ANK" evidence="6">
    <location>
        <begin position="868"/>
        <end position="900"/>
    </location>
</feature>
<dbReference type="CDD" id="cd20905">
    <property type="entry name" value="EHMT_ZBD"/>
    <property type="match status" value="1"/>
</dbReference>
<dbReference type="AlphaFoldDB" id="A0A9Q1DAF8"/>
<dbReference type="PROSITE" id="PS50280">
    <property type="entry name" value="SET"/>
    <property type="match status" value="1"/>
</dbReference>
<gene>
    <name evidence="10" type="ORF">COCON_G00158460</name>
</gene>
<evidence type="ECO:0000256" key="5">
    <source>
        <dbReference type="ARBA" id="ARBA00022853"/>
    </source>
</evidence>
<dbReference type="GO" id="GO:0000785">
    <property type="term" value="C:chromatin"/>
    <property type="evidence" value="ECO:0007669"/>
    <property type="project" value="TreeGrafter"/>
</dbReference>
<feature type="region of interest" description="Disordered" evidence="7">
    <location>
        <begin position="607"/>
        <end position="664"/>
    </location>
</feature>
<dbReference type="Pfam" id="PF21533">
    <property type="entry name" value="EHMT1-2_CRR"/>
    <property type="match status" value="1"/>
</dbReference>